<sequence>GEAVCVGDVEASGTKGSNESSINQKRREDCVIRGPVEVAQFSVSARLRHSCQSRQISSSTGSSVDSMSRSLHARWPASEFHLSQPAPSEASEASEAGLFIMPTSKCSTRRAKVGVFRKDRFSEPILS</sequence>
<proteinExistence type="predicted"/>
<keyword evidence="3" id="KW-1185">Reference proteome</keyword>
<evidence type="ECO:0000313" key="3">
    <source>
        <dbReference type="Proteomes" id="UP000784294"/>
    </source>
</evidence>
<protein>
    <submittedName>
        <fullName evidence="2">Uncharacterized protein</fullName>
    </submittedName>
</protein>
<evidence type="ECO:0000256" key="1">
    <source>
        <dbReference type="SAM" id="MobiDB-lite"/>
    </source>
</evidence>
<dbReference type="AlphaFoldDB" id="A0A3S5AV66"/>
<dbReference type="Proteomes" id="UP000784294">
    <property type="component" value="Unassembled WGS sequence"/>
</dbReference>
<accession>A0A3S5AV66</accession>
<feature type="region of interest" description="Disordered" evidence="1">
    <location>
        <begin position="1"/>
        <end position="26"/>
    </location>
</feature>
<feature type="non-terminal residue" evidence="2">
    <location>
        <position position="1"/>
    </location>
</feature>
<reference evidence="2" key="1">
    <citation type="submission" date="2018-11" db="EMBL/GenBank/DDBJ databases">
        <authorList>
            <consortium name="Pathogen Informatics"/>
        </authorList>
    </citation>
    <scope>NUCLEOTIDE SEQUENCE</scope>
</reference>
<feature type="compositionally biased region" description="Polar residues" evidence="1">
    <location>
        <begin position="14"/>
        <end position="23"/>
    </location>
</feature>
<comment type="caution">
    <text evidence="2">The sequence shown here is derived from an EMBL/GenBank/DDBJ whole genome shotgun (WGS) entry which is preliminary data.</text>
</comment>
<evidence type="ECO:0000313" key="2">
    <source>
        <dbReference type="EMBL" id="VEL38528.1"/>
    </source>
</evidence>
<name>A0A3S5AV66_9PLAT</name>
<dbReference type="EMBL" id="CAAALY010258181">
    <property type="protein sequence ID" value="VEL38528.1"/>
    <property type="molecule type" value="Genomic_DNA"/>
</dbReference>
<gene>
    <name evidence="2" type="ORF">PXEA_LOCUS31968</name>
</gene>
<organism evidence="2 3">
    <name type="scientific">Protopolystoma xenopodis</name>
    <dbReference type="NCBI Taxonomy" id="117903"/>
    <lineage>
        <taxon>Eukaryota</taxon>
        <taxon>Metazoa</taxon>
        <taxon>Spiralia</taxon>
        <taxon>Lophotrochozoa</taxon>
        <taxon>Platyhelminthes</taxon>
        <taxon>Monogenea</taxon>
        <taxon>Polyopisthocotylea</taxon>
        <taxon>Polystomatidea</taxon>
        <taxon>Polystomatidae</taxon>
        <taxon>Protopolystoma</taxon>
    </lineage>
</organism>